<evidence type="ECO:0000313" key="2">
    <source>
        <dbReference type="Proteomes" id="UP000299102"/>
    </source>
</evidence>
<keyword evidence="2" id="KW-1185">Reference proteome</keyword>
<evidence type="ECO:0000313" key="1">
    <source>
        <dbReference type="EMBL" id="GBP42844.1"/>
    </source>
</evidence>
<dbReference type="AlphaFoldDB" id="A0A4C1VY39"/>
<organism evidence="1 2">
    <name type="scientific">Eumeta variegata</name>
    <name type="common">Bagworm moth</name>
    <name type="synonym">Eumeta japonica</name>
    <dbReference type="NCBI Taxonomy" id="151549"/>
    <lineage>
        <taxon>Eukaryota</taxon>
        <taxon>Metazoa</taxon>
        <taxon>Ecdysozoa</taxon>
        <taxon>Arthropoda</taxon>
        <taxon>Hexapoda</taxon>
        <taxon>Insecta</taxon>
        <taxon>Pterygota</taxon>
        <taxon>Neoptera</taxon>
        <taxon>Endopterygota</taxon>
        <taxon>Lepidoptera</taxon>
        <taxon>Glossata</taxon>
        <taxon>Ditrysia</taxon>
        <taxon>Tineoidea</taxon>
        <taxon>Psychidae</taxon>
        <taxon>Oiketicinae</taxon>
        <taxon>Eumeta</taxon>
    </lineage>
</organism>
<protein>
    <submittedName>
        <fullName evidence="1">Uncharacterized protein</fullName>
    </submittedName>
</protein>
<accession>A0A4C1VY39</accession>
<sequence>MMMKENADSHIHEGEMKHGRCYMPEQKQQSSVCVIEGDRKPTKLRQARSVIKNMIAFFPPRWVLSGRSHLKLEGKLGKQMVVLRGTPPFVYPVS</sequence>
<proteinExistence type="predicted"/>
<name>A0A4C1VY39_EUMVA</name>
<reference evidence="1 2" key="1">
    <citation type="journal article" date="2019" name="Commun. Biol.">
        <title>The bagworm genome reveals a unique fibroin gene that provides high tensile strength.</title>
        <authorList>
            <person name="Kono N."/>
            <person name="Nakamura H."/>
            <person name="Ohtoshi R."/>
            <person name="Tomita M."/>
            <person name="Numata K."/>
            <person name="Arakawa K."/>
        </authorList>
    </citation>
    <scope>NUCLEOTIDE SEQUENCE [LARGE SCALE GENOMIC DNA]</scope>
</reference>
<gene>
    <name evidence="1" type="ORF">EVAR_27197_1</name>
</gene>
<dbReference type="Proteomes" id="UP000299102">
    <property type="component" value="Unassembled WGS sequence"/>
</dbReference>
<comment type="caution">
    <text evidence="1">The sequence shown here is derived from an EMBL/GenBank/DDBJ whole genome shotgun (WGS) entry which is preliminary data.</text>
</comment>
<dbReference type="EMBL" id="BGZK01000425">
    <property type="protein sequence ID" value="GBP42844.1"/>
    <property type="molecule type" value="Genomic_DNA"/>
</dbReference>